<dbReference type="PANTHER" id="PTHR43046">
    <property type="entry name" value="GDP-MANNOSE MANNOSYL HYDROLASE"/>
    <property type="match status" value="1"/>
</dbReference>
<dbReference type="AlphaFoldDB" id="A0A9C7G927"/>
<dbReference type="InterPro" id="IPR020476">
    <property type="entry name" value="Nudix_hydrolase"/>
</dbReference>
<keyword evidence="2 3" id="KW-0378">Hydrolase</keyword>
<feature type="domain" description="Nudix hydrolase" evidence="4">
    <location>
        <begin position="3"/>
        <end position="133"/>
    </location>
</feature>
<comment type="cofactor">
    <cofactor evidence="1">
        <name>Mg(2+)</name>
        <dbReference type="ChEBI" id="CHEBI:18420"/>
    </cofactor>
</comment>
<dbReference type="CDD" id="cd02883">
    <property type="entry name" value="NUDIX_Hydrolase"/>
    <property type="match status" value="1"/>
</dbReference>
<dbReference type="InterPro" id="IPR015797">
    <property type="entry name" value="NUDIX_hydrolase-like_dom_sf"/>
</dbReference>
<keyword evidence="6" id="KW-1185">Reference proteome</keyword>
<gene>
    <name evidence="5" type="primary">ndx1</name>
    <name evidence="5" type="ORF">NEOCIP111885_01861</name>
</gene>
<name>A0A9C7G927_9BACI</name>
<proteinExistence type="inferred from homology"/>
<dbReference type="Gene3D" id="3.90.79.10">
    <property type="entry name" value="Nucleoside Triphosphate Pyrophosphohydrolase"/>
    <property type="match status" value="1"/>
</dbReference>
<accession>A0A9C7G927</accession>
<dbReference type="PROSITE" id="PS00893">
    <property type="entry name" value="NUDIX_BOX"/>
    <property type="match status" value="1"/>
</dbReference>
<evidence type="ECO:0000313" key="6">
    <source>
        <dbReference type="Proteomes" id="UP000789845"/>
    </source>
</evidence>
<sequence>MKTWYGSAGICINDKSEILMVLQGTPEEIKTWSIPSGGLEKGETFEECCKREIEEETGYIVNIVQELQIKKGFYEEHDLNYEVHYFLVKVVGGGRKIQDPDQLIYDIRWISLDSLKTLELSFPEDREYLISLIHENEFVI</sequence>
<dbReference type="RefSeq" id="WP_230496420.1">
    <property type="nucleotide sequence ID" value="NZ_CAKJTG010000009.1"/>
</dbReference>
<evidence type="ECO:0000256" key="3">
    <source>
        <dbReference type="RuleBase" id="RU003476"/>
    </source>
</evidence>
<evidence type="ECO:0000256" key="2">
    <source>
        <dbReference type="ARBA" id="ARBA00022801"/>
    </source>
</evidence>
<dbReference type="InterPro" id="IPR000086">
    <property type="entry name" value="NUDIX_hydrolase_dom"/>
</dbReference>
<dbReference type="Pfam" id="PF00293">
    <property type="entry name" value="NUDIX"/>
    <property type="match status" value="1"/>
</dbReference>
<dbReference type="PANTHER" id="PTHR43046:SF2">
    <property type="entry name" value="8-OXO-DGTP DIPHOSPHATASE-RELATED"/>
    <property type="match status" value="1"/>
</dbReference>
<comment type="caution">
    <text evidence="5">The sequence shown here is derived from an EMBL/GenBank/DDBJ whole genome shotgun (WGS) entry which is preliminary data.</text>
</comment>
<comment type="similarity">
    <text evidence="3">Belongs to the Nudix hydrolase family.</text>
</comment>
<dbReference type="InterPro" id="IPR020084">
    <property type="entry name" value="NUDIX_hydrolase_CS"/>
</dbReference>
<dbReference type="PRINTS" id="PR00502">
    <property type="entry name" value="NUDIXFAMILY"/>
</dbReference>
<evidence type="ECO:0000256" key="1">
    <source>
        <dbReference type="ARBA" id="ARBA00001946"/>
    </source>
</evidence>
<evidence type="ECO:0000259" key="4">
    <source>
        <dbReference type="PROSITE" id="PS51462"/>
    </source>
</evidence>
<dbReference type="Proteomes" id="UP000789845">
    <property type="component" value="Unassembled WGS sequence"/>
</dbReference>
<reference evidence="5" key="1">
    <citation type="submission" date="2021-10" db="EMBL/GenBank/DDBJ databases">
        <authorList>
            <person name="Criscuolo A."/>
        </authorList>
    </citation>
    <scope>NUCLEOTIDE SEQUENCE</scope>
    <source>
        <strain evidence="5">CIP111885</strain>
    </source>
</reference>
<evidence type="ECO:0000313" key="5">
    <source>
        <dbReference type="EMBL" id="CAG9608169.1"/>
    </source>
</evidence>
<organism evidence="5 6">
    <name type="scientific">Pseudoneobacillus rhizosphaerae</name>
    <dbReference type="NCBI Taxonomy" id="2880968"/>
    <lineage>
        <taxon>Bacteria</taxon>
        <taxon>Bacillati</taxon>
        <taxon>Bacillota</taxon>
        <taxon>Bacilli</taxon>
        <taxon>Bacillales</taxon>
        <taxon>Bacillaceae</taxon>
        <taxon>Pseudoneobacillus</taxon>
    </lineage>
</organism>
<dbReference type="PROSITE" id="PS51462">
    <property type="entry name" value="NUDIX"/>
    <property type="match status" value="1"/>
</dbReference>
<dbReference type="GO" id="GO:0016787">
    <property type="term" value="F:hydrolase activity"/>
    <property type="evidence" value="ECO:0007669"/>
    <property type="project" value="UniProtKB-KW"/>
</dbReference>
<protein>
    <submittedName>
        <fullName evidence="5">Diadenosine hexaphosphate hydrolase</fullName>
        <ecNumber evidence="5">3.6.1.61</ecNumber>
    </submittedName>
</protein>
<dbReference type="SUPFAM" id="SSF55811">
    <property type="entry name" value="Nudix"/>
    <property type="match status" value="1"/>
</dbReference>
<dbReference type="EC" id="3.6.1.61" evidence="5"/>
<dbReference type="EMBL" id="CAKJTG010000009">
    <property type="protein sequence ID" value="CAG9608169.1"/>
    <property type="molecule type" value="Genomic_DNA"/>
</dbReference>